<dbReference type="RefSeq" id="XP_031574748.1">
    <property type="nucleotide sequence ID" value="XM_031718888.1"/>
</dbReference>
<dbReference type="KEGG" id="aten:116308469"/>
<dbReference type="Gene3D" id="3.40.50.300">
    <property type="entry name" value="P-loop containing nucleotide triphosphate hydrolases"/>
    <property type="match status" value="1"/>
</dbReference>
<evidence type="ECO:0000313" key="4">
    <source>
        <dbReference type="RefSeq" id="XP_031574748.1"/>
    </source>
</evidence>
<dbReference type="InterPro" id="IPR027417">
    <property type="entry name" value="P-loop_NTPase"/>
</dbReference>
<proteinExistence type="predicted"/>
<dbReference type="OrthoDB" id="5979378at2759"/>
<accession>A0A6P8JAK1</accession>
<name>A0A6P8JAK1_ACTTE</name>
<dbReference type="Pfam" id="PF02263">
    <property type="entry name" value="GBP"/>
    <property type="match status" value="1"/>
</dbReference>
<sequence>MTMTVTRERRAIFCLITALFIFLLPFQCKGQDSKQLLKYDNFTKNFLLDSDALVELSSLKAPIKIISAIGDARVGKSTSLNMMRHFWKGESQSGIEKVFKTSNEMAACTRGVWISVLRDDAGSVVFLDVEGSNLGDDAKTNQFSIFATLLSSSLMLFAKEAVTNHNRDFLFRVTRLTEEIWRDQMRDPEVIHFPGLRVVLRESLDPPEGVTLE</sequence>
<reference evidence="4" key="1">
    <citation type="submission" date="2025-08" db="UniProtKB">
        <authorList>
            <consortium name="RefSeq"/>
        </authorList>
    </citation>
    <scope>IDENTIFICATION</scope>
    <source>
        <tissue evidence="4">Tentacle</tissue>
    </source>
</reference>
<dbReference type="SUPFAM" id="SSF52540">
    <property type="entry name" value="P-loop containing nucleoside triphosphate hydrolases"/>
    <property type="match status" value="1"/>
</dbReference>
<keyword evidence="1" id="KW-0732">Signal</keyword>
<organism evidence="3 4">
    <name type="scientific">Actinia tenebrosa</name>
    <name type="common">Australian red waratah sea anemone</name>
    <dbReference type="NCBI Taxonomy" id="6105"/>
    <lineage>
        <taxon>Eukaryota</taxon>
        <taxon>Metazoa</taxon>
        <taxon>Cnidaria</taxon>
        <taxon>Anthozoa</taxon>
        <taxon>Hexacorallia</taxon>
        <taxon>Actiniaria</taxon>
        <taxon>Actiniidae</taxon>
        <taxon>Actinia</taxon>
    </lineage>
</organism>
<dbReference type="Proteomes" id="UP000515163">
    <property type="component" value="Unplaced"/>
</dbReference>
<protein>
    <submittedName>
        <fullName evidence="4">Uncharacterized protein LOC116308469</fullName>
    </submittedName>
</protein>
<feature type="signal peptide" evidence="1">
    <location>
        <begin position="1"/>
        <end position="30"/>
    </location>
</feature>
<feature type="domain" description="Guanylate-binding protein N-terminal" evidence="2">
    <location>
        <begin position="44"/>
        <end position="184"/>
    </location>
</feature>
<dbReference type="PANTHER" id="PTHR10751">
    <property type="entry name" value="GUANYLATE BINDING PROTEIN"/>
    <property type="match status" value="1"/>
</dbReference>
<feature type="chain" id="PRO_5028424514" evidence="1">
    <location>
        <begin position="31"/>
        <end position="213"/>
    </location>
</feature>
<gene>
    <name evidence="4" type="primary">LOC116308469</name>
</gene>
<keyword evidence="3" id="KW-1185">Reference proteome</keyword>
<evidence type="ECO:0000256" key="1">
    <source>
        <dbReference type="SAM" id="SignalP"/>
    </source>
</evidence>
<evidence type="ECO:0000313" key="3">
    <source>
        <dbReference type="Proteomes" id="UP000515163"/>
    </source>
</evidence>
<dbReference type="GeneID" id="116308469"/>
<evidence type="ECO:0000259" key="2">
    <source>
        <dbReference type="Pfam" id="PF02263"/>
    </source>
</evidence>
<dbReference type="AlphaFoldDB" id="A0A6P8JAK1"/>
<dbReference type="InParanoid" id="A0A6P8JAK1"/>
<dbReference type="GO" id="GO:0005525">
    <property type="term" value="F:GTP binding"/>
    <property type="evidence" value="ECO:0007669"/>
    <property type="project" value="InterPro"/>
</dbReference>
<dbReference type="InterPro" id="IPR015894">
    <property type="entry name" value="Guanylate-bd_N"/>
</dbReference>
<dbReference type="GO" id="GO:0003924">
    <property type="term" value="F:GTPase activity"/>
    <property type="evidence" value="ECO:0007669"/>
    <property type="project" value="InterPro"/>
</dbReference>